<reference evidence="2" key="1">
    <citation type="submission" date="2020-01" db="EMBL/GenBank/DDBJ databases">
        <title>Genome Sequencing of Three Apophysomyces-Like Fungal Strains Confirms a Novel Fungal Genus in the Mucoromycota with divergent Burkholderia-like Endosymbiotic Bacteria.</title>
        <authorList>
            <person name="Stajich J.E."/>
            <person name="Macias A.M."/>
            <person name="Carter-House D."/>
            <person name="Lovett B."/>
            <person name="Kasson L.R."/>
            <person name="Berry K."/>
            <person name="Grigoriev I."/>
            <person name="Chang Y."/>
            <person name="Spatafora J."/>
            <person name="Kasson M.T."/>
        </authorList>
    </citation>
    <scope>NUCLEOTIDE SEQUENCE</scope>
    <source>
        <strain evidence="2">NRRL A-21654</strain>
    </source>
</reference>
<dbReference type="GO" id="GO:0016787">
    <property type="term" value="F:hydrolase activity"/>
    <property type="evidence" value="ECO:0007669"/>
    <property type="project" value="InterPro"/>
</dbReference>
<dbReference type="Pfam" id="PF00149">
    <property type="entry name" value="Metallophos"/>
    <property type="match status" value="1"/>
</dbReference>
<gene>
    <name evidence="2" type="ORF">EC973_002712</name>
</gene>
<proteinExistence type="predicted"/>
<evidence type="ECO:0000313" key="2">
    <source>
        <dbReference type="EMBL" id="KAF7722758.1"/>
    </source>
</evidence>
<accession>A0A8H7BK82</accession>
<keyword evidence="3" id="KW-1185">Reference proteome</keyword>
<dbReference type="InterPro" id="IPR004843">
    <property type="entry name" value="Calcineurin-like_PHP"/>
</dbReference>
<dbReference type="EMBL" id="JABAYA010000178">
    <property type="protein sequence ID" value="KAF7722758.1"/>
    <property type="molecule type" value="Genomic_DNA"/>
</dbReference>
<dbReference type="PANTHER" id="PTHR46546:SF4">
    <property type="entry name" value="SHEWANELLA-LIKE PROTEIN PHOSPHATASE 1"/>
    <property type="match status" value="1"/>
</dbReference>
<evidence type="ECO:0000259" key="1">
    <source>
        <dbReference type="Pfam" id="PF00149"/>
    </source>
</evidence>
<dbReference type="Proteomes" id="UP000605846">
    <property type="component" value="Unassembled WGS sequence"/>
</dbReference>
<feature type="domain" description="Calcineurin-like phosphoesterase" evidence="1">
    <location>
        <begin position="1"/>
        <end position="212"/>
    </location>
</feature>
<name>A0A8H7BK82_9FUNG</name>
<organism evidence="2 3">
    <name type="scientific">Apophysomyces ossiformis</name>
    <dbReference type="NCBI Taxonomy" id="679940"/>
    <lineage>
        <taxon>Eukaryota</taxon>
        <taxon>Fungi</taxon>
        <taxon>Fungi incertae sedis</taxon>
        <taxon>Mucoromycota</taxon>
        <taxon>Mucoromycotina</taxon>
        <taxon>Mucoromycetes</taxon>
        <taxon>Mucorales</taxon>
        <taxon>Mucorineae</taxon>
        <taxon>Mucoraceae</taxon>
        <taxon>Apophysomyces</taxon>
    </lineage>
</organism>
<dbReference type="PANTHER" id="PTHR46546">
    <property type="entry name" value="SHEWANELLA-LIKE PROTEIN PHOSPHATASE 1"/>
    <property type="match status" value="1"/>
</dbReference>
<dbReference type="AlphaFoldDB" id="A0A8H7BK82"/>
<sequence length="275" mass="30574">MGDLHGDLENTLTILRFAGLVDGEGHWIGNDTIFVQTGDVLDRGLDTIKLYDLIQRLRDEAEEAGGKVIPLLGNHEIMNLKGDWRYVNSEEVETFGGLQERIKAFRPDGFIGSYLMPLNMTTKVGRTVFLHGGIHPDFAVHGLDWINDQTHASLPKYIASGGQEDPHGIFGGSGPTWYRGYALDDEMTVCPLLDKALALLEADRMVLGHTVQRDGQIHTRCDDKVVLIDVGISYVYGGHRAALEIEGDQLTAIYEHGREPLNGLKRGPHLFRDEF</sequence>
<evidence type="ECO:0000313" key="3">
    <source>
        <dbReference type="Proteomes" id="UP000605846"/>
    </source>
</evidence>
<protein>
    <recommendedName>
        <fullName evidence="1">Calcineurin-like phosphoesterase domain-containing protein</fullName>
    </recommendedName>
</protein>
<dbReference type="Gene3D" id="3.60.21.10">
    <property type="match status" value="1"/>
</dbReference>
<dbReference type="InterPro" id="IPR029052">
    <property type="entry name" value="Metallo-depent_PP-like"/>
</dbReference>
<comment type="caution">
    <text evidence="2">The sequence shown here is derived from an EMBL/GenBank/DDBJ whole genome shotgun (WGS) entry which is preliminary data.</text>
</comment>
<dbReference type="OrthoDB" id="5976022at2759"/>
<dbReference type="SUPFAM" id="SSF56300">
    <property type="entry name" value="Metallo-dependent phosphatases"/>
    <property type="match status" value="1"/>
</dbReference>